<keyword evidence="3" id="KW-1185">Reference proteome</keyword>
<evidence type="ECO:0000256" key="1">
    <source>
        <dbReference type="SAM" id="MobiDB-lite"/>
    </source>
</evidence>
<comment type="caution">
    <text evidence="2">The sequence shown here is derived from an EMBL/GenBank/DDBJ whole genome shotgun (WGS) entry which is preliminary data.</text>
</comment>
<dbReference type="Proteomes" id="UP000683360">
    <property type="component" value="Unassembled WGS sequence"/>
</dbReference>
<dbReference type="AlphaFoldDB" id="A0A8S3TME3"/>
<reference evidence="2" key="1">
    <citation type="submission" date="2021-03" db="EMBL/GenBank/DDBJ databases">
        <authorList>
            <person name="Bekaert M."/>
        </authorList>
    </citation>
    <scope>NUCLEOTIDE SEQUENCE</scope>
</reference>
<feature type="region of interest" description="Disordered" evidence="1">
    <location>
        <begin position="52"/>
        <end position="77"/>
    </location>
</feature>
<proteinExistence type="predicted"/>
<feature type="compositionally biased region" description="Polar residues" evidence="1">
    <location>
        <begin position="62"/>
        <end position="71"/>
    </location>
</feature>
<evidence type="ECO:0000313" key="2">
    <source>
        <dbReference type="EMBL" id="CAG2232404.1"/>
    </source>
</evidence>
<organism evidence="2 3">
    <name type="scientific">Mytilus edulis</name>
    <name type="common">Blue mussel</name>
    <dbReference type="NCBI Taxonomy" id="6550"/>
    <lineage>
        <taxon>Eukaryota</taxon>
        <taxon>Metazoa</taxon>
        <taxon>Spiralia</taxon>
        <taxon>Lophotrochozoa</taxon>
        <taxon>Mollusca</taxon>
        <taxon>Bivalvia</taxon>
        <taxon>Autobranchia</taxon>
        <taxon>Pteriomorphia</taxon>
        <taxon>Mytilida</taxon>
        <taxon>Mytiloidea</taxon>
        <taxon>Mytilidae</taxon>
        <taxon>Mytilinae</taxon>
        <taxon>Mytilus</taxon>
    </lineage>
</organism>
<protein>
    <submittedName>
        <fullName evidence="2">Uncharacterized protein</fullName>
    </submittedName>
</protein>
<evidence type="ECO:0000313" key="3">
    <source>
        <dbReference type="Proteomes" id="UP000683360"/>
    </source>
</evidence>
<dbReference type="EMBL" id="CAJPWZ010002182">
    <property type="protein sequence ID" value="CAG2232404.1"/>
    <property type="molecule type" value="Genomic_DNA"/>
</dbReference>
<sequence length="189" mass="21845">MPYERPPVDSSEDPSMWSKTKLIQELKGMDIEVPPILEATVIENEAEVIPDIGTQLSPPPTQTGATSNHQPKTGGYSDEQHVKCVRLYVPMCYGLTKYHYPTSFEESRRKAAKHNQDEFIHTRSGRDSNQRLYIMSHVRSHYIILSTSAEKHSKSTRDYCLRNDDRGYKYGRPKYFQDDKDIYNNLNSI</sequence>
<name>A0A8S3TME3_MYTED</name>
<accession>A0A8S3TME3</accession>
<gene>
    <name evidence="2" type="ORF">MEDL_45126</name>
</gene>